<evidence type="ECO:0000313" key="2">
    <source>
        <dbReference type="Proteomes" id="UP000828390"/>
    </source>
</evidence>
<proteinExistence type="predicted"/>
<protein>
    <submittedName>
        <fullName evidence="1">Uncharacterized protein</fullName>
    </submittedName>
</protein>
<dbReference type="AlphaFoldDB" id="A0A9D4M458"/>
<accession>A0A9D4M458</accession>
<keyword evidence="2" id="KW-1185">Reference proteome</keyword>
<reference evidence="1" key="2">
    <citation type="submission" date="2020-11" db="EMBL/GenBank/DDBJ databases">
        <authorList>
            <person name="McCartney M.A."/>
            <person name="Auch B."/>
            <person name="Kono T."/>
            <person name="Mallez S."/>
            <person name="Becker A."/>
            <person name="Gohl D.M."/>
            <person name="Silverstein K.A.T."/>
            <person name="Koren S."/>
            <person name="Bechman K.B."/>
            <person name="Herman A."/>
            <person name="Abrahante J.E."/>
            <person name="Garbe J."/>
        </authorList>
    </citation>
    <scope>NUCLEOTIDE SEQUENCE</scope>
    <source>
        <strain evidence="1">Duluth1</strain>
        <tissue evidence="1">Whole animal</tissue>
    </source>
</reference>
<dbReference type="Proteomes" id="UP000828390">
    <property type="component" value="Unassembled WGS sequence"/>
</dbReference>
<sequence>MRGPSGRTSLPSFVAVGHLLREIIATSGSYYGVRGKYVPVSVPSATLSPEAVTLRRRIALLACVAHWAEHVCQVSSLWSPTPRDNRDFRLLLWGNGANTCQLAYLRRHFHRKR</sequence>
<gene>
    <name evidence="1" type="ORF">DPMN_031996</name>
</gene>
<organism evidence="1 2">
    <name type="scientific">Dreissena polymorpha</name>
    <name type="common">Zebra mussel</name>
    <name type="synonym">Mytilus polymorpha</name>
    <dbReference type="NCBI Taxonomy" id="45954"/>
    <lineage>
        <taxon>Eukaryota</taxon>
        <taxon>Metazoa</taxon>
        <taxon>Spiralia</taxon>
        <taxon>Lophotrochozoa</taxon>
        <taxon>Mollusca</taxon>
        <taxon>Bivalvia</taxon>
        <taxon>Autobranchia</taxon>
        <taxon>Heteroconchia</taxon>
        <taxon>Euheterodonta</taxon>
        <taxon>Imparidentia</taxon>
        <taxon>Neoheterodontei</taxon>
        <taxon>Myida</taxon>
        <taxon>Dreissenoidea</taxon>
        <taxon>Dreissenidae</taxon>
        <taxon>Dreissena</taxon>
    </lineage>
</organism>
<dbReference type="EMBL" id="JAIWYP010000002">
    <property type="protein sequence ID" value="KAH3868842.1"/>
    <property type="molecule type" value="Genomic_DNA"/>
</dbReference>
<evidence type="ECO:0000313" key="1">
    <source>
        <dbReference type="EMBL" id="KAH3868842.1"/>
    </source>
</evidence>
<comment type="caution">
    <text evidence="1">The sequence shown here is derived from an EMBL/GenBank/DDBJ whole genome shotgun (WGS) entry which is preliminary data.</text>
</comment>
<reference evidence="1" key="1">
    <citation type="journal article" date="2019" name="bioRxiv">
        <title>The Genome of the Zebra Mussel, Dreissena polymorpha: A Resource for Invasive Species Research.</title>
        <authorList>
            <person name="McCartney M.A."/>
            <person name="Auch B."/>
            <person name="Kono T."/>
            <person name="Mallez S."/>
            <person name="Zhang Y."/>
            <person name="Obille A."/>
            <person name="Becker A."/>
            <person name="Abrahante J.E."/>
            <person name="Garbe J."/>
            <person name="Badalamenti J.P."/>
            <person name="Herman A."/>
            <person name="Mangelson H."/>
            <person name="Liachko I."/>
            <person name="Sullivan S."/>
            <person name="Sone E.D."/>
            <person name="Koren S."/>
            <person name="Silverstein K.A.T."/>
            <person name="Beckman K.B."/>
            <person name="Gohl D.M."/>
        </authorList>
    </citation>
    <scope>NUCLEOTIDE SEQUENCE</scope>
    <source>
        <strain evidence="1">Duluth1</strain>
        <tissue evidence="1">Whole animal</tissue>
    </source>
</reference>
<name>A0A9D4M458_DREPO</name>